<evidence type="ECO:0000256" key="1">
    <source>
        <dbReference type="SAM" id="MobiDB-lite"/>
    </source>
</evidence>
<accession>A0A1L7VA71</accession>
<comment type="caution">
    <text evidence="2">The sequence shown here is derived from an EMBL/GenBank/DDBJ whole genome shotgun (WGS) entry which is preliminary data.</text>
</comment>
<evidence type="ECO:0000313" key="2">
    <source>
        <dbReference type="EMBL" id="CZR37667.1"/>
    </source>
</evidence>
<feature type="region of interest" description="Disordered" evidence="1">
    <location>
        <begin position="71"/>
        <end position="106"/>
    </location>
</feature>
<dbReference type="EMBL" id="FJOF01000003">
    <property type="protein sequence ID" value="CZR37667.1"/>
    <property type="molecule type" value="Genomic_DNA"/>
</dbReference>
<reference evidence="3" key="1">
    <citation type="journal article" date="2016" name="Genome Biol. Evol.">
        <title>Comparative 'omics' of the Fusarium fujikuroi species complex highlights differences in genetic potential and metabolite synthesis.</title>
        <authorList>
            <person name="Niehaus E.-M."/>
            <person name="Muensterkoetter M."/>
            <person name="Proctor R.H."/>
            <person name="Brown D.W."/>
            <person name="Sharon A."/>
            <person name="Idan Y."/>
            <person name="Oren-Young L."/>
            <person name="Sieber C.M."/>
            <person name="Novak O."/>
            <person name="Pencik A."/>
            <person name="Tarkowska D."/>
            <person name="Hromadova K."/>
            <person name="Freeman S."/>
            <person name="Maymon M."/>
            <person name="Elazar M."/>
            <person name="Youssef S.A."/>
            <person name="El-Shabrawy E.S.M."/>
            <person name="Shalaby A.B.A."/>
            <person name="Houterman P."/>
            <person name="Brock N.L."/>
            <person name="Burkhardt I."/>
            <person name="Tsavkelova E.A."/>
            <person name="Dickschat J.S."/>
            <person name="Galuszka P."/>
            <person name="Gueldener U."/>
            <person name="Tudzynski B."/>
        </authorList>
    </citation>
    <scope>NUCLEOTIDE SEQUENCE [LARGE SCALE GENOMIC DNA]</scope>
    <source>
        <strain evidence="3">ET1</strain>
    </source>
</reference>
<keyword evidence="3" id="KW-1185">Reference proteome</keyword>
<dbReference type="Proteomes" id="UP000183971">
    <property type="component" value="Unassembled WGS sequence"/>
</dbReference>
<evidence type="ECO:0000313" key="3">
    <source>
        <dbReference type="Proteomes" id="UP000183971"/>
    </source>
</evidence>
<dbReference type="RefSeq" id="XP_031078260.1">
    <property type="nucleotide sequence ID" value="XM_031227866.1"/>
</dbReference>
<gene>
    <name evidence="2" type="ORF">FPRO_07142</name>
</gene>
<dbReference type="GeneID" id="42052021"/>
<feature type="compositionally biased region" description="Polar residues" evidence="1">
    <location>
        <begin position="125"/>
        <end position="135"/>
    </location>
</feature>
<proteinExistence type="predicted"/>
<dbReference type="VEuPathDB" id="FungiDB:FPRO_07142"/>
<feature type="region of interest" description="Disordered" evidence="1">
    <location>
        <begin position="125"/>
        <end position="190"/>
    </location>
</feature>
<name>A0A1L7VA71_FUSPR</name>
<organism evidence="2 3">
    <name type="scientific">Fusarium proliferatum (strain ET1)</name>
    <name type="common">Orchid endophyte fungus</name>
    <dbReference type="NCBI Taxonomy" id="1227346"/>
    <lineage>
        <taxon>Eukaryota</taxon>
        <taxon>Fungi</taxon>
        <taxon>Dikarya</taxon>
        <taxon>Ascomycota</taxon>
        <taxon>Pezizomycotina</taxon>
        <taxon>Sordariomycetes</taxon>
        <taxon>Hypocreomycetidae</taxon>
        <taxon>Hypocreales</taxon>
        <taxon>Nectriaceae</taxon>
        <taxon>Fusarium</taxon>
        <taxon>Fusarium fujikuroi species complex</taxon>
    </lineage>
</organism>
<sequence length="190" mass="20930">MNSSKRKLPKDIERSITTRAEGMMRKAMELTKLGVRVAFYIEKTDEGKALRFKTHSAMEPNWGLAANIVSGKSEQEPPAVRSPDLRSTPSLPDVESLNLNWPSMGGTPKIEPLPELIWDDVKATSTPESWANSGKASAKAPPLNSKIFNAGSASGPSRKRPLSLDDASSTELRTSKRTKRKEPPSPWFEK</sequence>
<protein>
    <submittedName>
        <fullName evidence="2">Uncharacterized protein</fullName>
    </submittedName>
</protein>
<dbReference type="AlphaFoldDB" id="A0A1L7VA71"/>